<dbReference type="EnsemblPlants" id="MELO3C033315.2.1">
    <property type="protein sequence ID" value="MELO3C033315.2.1"/>
    <property type="gene ID" value="MELO3C033315.2"/>
</dbReference>
<sequence>MEQIRIFIWCFLMKKTRQLVFTRNQELSVYRWR</sequence>
<evidence type="ECO:0000313" key="1">
    <source>
        <dbReference type="EnsemblPlants" id="MELO3C033315.2.1"/>
    </source>
</evidence>
<reference evidence="1" key="1">
    <citation type="submission" date="2023-03" db="UniProtKB">
        <authorList>
            <consortium name="EnsemblPlants"/>
        </authorList>
    </citation>
    <scope>IDENTIFICATION</scope>
</reference>
<name>A0A9I9EG81_CUCME</name>
<dbReference type="AlphaFoldDB" id="A0A9I9EG81"/>
<organism evidence="1">
    <name type="scientific">Cucumis melo</name>
    <name type="common">Muskmelon</name>
    <dbReference type="NCBI Taxonomy" id="3656"/>
    <lineage>
        <taxon>Eukaryota</taxon>
        <taxon>Viridiplantae</taxon>
        <taxon>Streptophyta</taxon>
        <taxon>Embryophyta</taxon>
        <taxon>Tracheophyta</taxon>
        <taxon>Spermatophyta</taxon>
        <taxon>Magnoliopsida</taxon>
        <taxon>eudicotyledons</taxon>
        <taxon>Gunneridae</taxon>
        <taxon>Pentapetalae</taxon>
        <taxon>rosids</taxon>
        <taxon>fabids</taxon>
        <taxon>Cucurbitales</taxon>
        <taxon>Cucurbitaceae</taxon>
        <taxon>Benincaseae</taxon>
        <taxon>Cucumis</taxon>
    </lineage>
</organism>
<protein>
    <submittedName>
        <fullName evidence="1">Uncharacterized protein</fullName>
    </submittedName>
</protein>
<dbReference type="Gramene" id="MELO3C033315.2.1">
    <property type="protein sequence ID" value="MELO3C033315.2.1"/>
    <property type="gene ID" value="MELO3C033315.2"/>
</dbReference>
<proteinExistence type="predicted"/>
<accession>A0A9I9EG81</accession>